<dbReference type="EMBL" id="LR633967">
    <property type="protein sequence ID" value="VUX56362.1"/>
    <property type="molecule type" value="Genomic_DNA"/>
</dbReference>
<protein>
    <submittedName>
        <fullName evidence="2">Uncharacterized protein</fullName>
    </submittedName>
</protein>
<organism evidence="2">
    <name type="scientific">uncultured Woeseiaceae bacterium</name>
    <dbReference type="NCBI Taxonomy" id="1983305"/>
    <lineage>
        <taxon>Bacteria</taxon>
        <taxon>Pseudomonadati</taxon>
        <taxon>Pseudomonadota</taxon>
        <taxon>Gammaproteobacteria</taxon>
        <taxon>Woeseiales</taxon>
        <taxon>Woeseiaceae</taxon>
        <taxon>environmental samples</taxon>
    </lineage>
</organism>
<keyword evidence="1" id="KW-0472">Membrane</keyword>
<feature type="transmembrane region" description="Helical" evidence="1">
    <location>
        <begin position="12"/>
        <end position="31"/>
    </location>
</feature>
<reference evidence="2" key="1">
    <citation type="submission" date="2019-07" db="EMBL/GenBank/DDBJ databases">
        <authorList>
            <person name="Weber M."/>
            <person name="Kostadinov I."/>
            <person name="Kostadinov D I."/>
        </authorList>
    </citation>
    <scope>NUCLEOTIDE SEQUENCE</scope>
    <source>
        <strain evidence="2">Gfbio:sag-sample-m06:053724c1-46a9-4a36-b237-ea2bf867836b</strain>
    </source>
</reference>
<keyword evidence="1" id="KW-1133">Transmembrane helix</keyword>
<proteinExistence type="predicted"/>
<sequence length="103" mass="11043">MTQQFRQRQFPAGNPLANALVVVVGAVVIGISFVLGVVAFVALASAVLVMGAIIGVRVWWLNRKLGARQKNPMNHKGNSATGNEIIEGEFRVIGSDKDPDSTR</sequence>
<gene>
    <name evidence="2" type="ORF">JTBM06_V1_690004</name>
</gene>
<evidence type="ECO:0000313" key="2">
    <source>
        <dbReference type="EMBL" id="VUX56362.1"/>
    </source>
</evidence>
<feature type="transmembrane region" description="Helical" evidence="1">
    <location>
        <begin position="37"/>
        <end position="60"/>
    </location>
</feature>
<dbReference type="AlphaFoldDB" id="A0A7D9D2M1"/>
<evidence type="ECO:0000256" key="1">
    <source>
        <dbReference type="SAM" id="Phobius"/>
    </source>
</evidence>
<accession>A0A7D9D2M1</accession>
<keyword evidence="1" id="KW-0812">Transmembrane</keyword>
<name>A0A7D9D2M1_9GAMM</name>